<keyword evidence="2" id="KW-1185">Reference proteome</keyword>
<evidence type="ECO:0008006" key="3">
    <source>
        <dbReference type="Google" id="ProtNLM"/>
    </source>
</evidence>
<dbReference type="KEGG" id="phal:H9I45_03470"/>
<dbReference type="Proteomes" id="UP000516764">
    <property type="component" value="Chromosome"/>
</dbReference>
<dbReference type="SUPFAM" id="SSF53335">
    <property type="entry name" value="S-adenosyl-L-methionine-dependent methyltransferases"/>
    <property type="match status" value="1"/>
</dbReference>
<proteinExistence type="predicted"/>
<dbReference type="OrthoDB" id="1490915at2"/>
<reference evidence="1 2" key="1">
    <citation type="journal article" date="2016" name="Int. J. Syst. Evol. Microbiol.">
        <title>Polaribacter haliotis sp. nov., isolated from the gut of abalone Haliotis discus hannai.</title>
        <authorList>
            <person name="Kim Y.O."/>
            <person name="Park I.S."/>
            <person name="Park S."/>
            <person name="Nam B.H."/>
            <person name="Park J.M."/>
            <person name="Kim D.G."/>
            <person name="Yoon J.H."/>
        </authorList>
    </citation>
    <scope>NUCLEOTIDE SEQUENCE [LARGE SCALE GENOMIC DNA]</scope>
    <source>
        <strain evidence="1 2">KCTC 52418</strain>
    </source>
</reference>
<protein>
    <recommendedName>
        <fullName evidence="3">Class I SAM-dependent methyltransferase</fullName>
    </recommendedName>
</protein>
<dbReference type="Gene3D" id="3.40.50.150">
    <property type="entry name" value="Vaccinia Virus protein VP39"/>
    <property type="match status" value="1"/>
</dbReference>
<evidence type="ECO:0000313" key="2">
    <source>
        <dbReference type="Proteomes" id="UP000516764"/>
    </source>
</evidence>
<dbReference type="RefSeq" id="WP_088353328.1">
    <property type="nucleotide sequence ID" value="NZ_CP061813.1"/>
</dbReference>
<dbReference type="EMBL" id="CP061813">
    <property type="protein sequence ID" value="QOD61523.1"/>
    <property type="molecule type" value="Genomic_DNA"/>
</dbReference>
<sequence>MYKPQIFIYNSIKKNLKVWLKFKLKSKEHVAGNRFIDSNSNQVVEIIEKVYSNYKVFGNIEDEDFKDKKILEIGPGDSFGIAIKLLFSNAKEIVCFDKFYAKRNGNLLKEAYLKMFKNKNTYSFKDIFNEDLLPQNKIHYFFGKGIEKIKFDNNFFEKESYNYIFSNQVIQEIYNPFPAFHKMIKLLKSGGKMVHHIDFEPYNYFRHHLKKEYDYLTFTEIEYKWMVNKRGMGNRKRITEYIDYLNKNKNIDYKFIVSTCFLDKEKLEAPIEYPNFPENIKKSYKTLVESQKSNFNKKYKNLPIEDLMVGNAYLVIEKK</sequence>
<dbReference type="AlphaFoldDB" id="A0A7L8AHN6"/>
<evidence type="ECO:0000313" key="1">
    <source>
        <dbReference type="EMBL" id="QOD61523.1"/>
    </source>
</evidence>
<organism evidence="1 2">
    <name type="scientific">Polaribacter haliotis</name>
    <dbReference type="NCBI Taxonomy" id="1888915"/>
    <lineage>
        <taxon>Bacteria</taxon>
        <taxon>Pseudomonadati</taxon>
        <taxon>Bacteroidota</taxon>
        <taxon>Flavobacteriia</taxon>
        <taxon>Flavobacteriales</taxon>
        <taxon>Flavobacteriaceae</taxon>
    </lineage>
</organism>
<accession>A0A7L8AHN6</accession>
<dbReference type="InterPro" id="IPR029063">
    <property type="entry name" value="SAM-dependent_MTases_sf"/>
</dbReference>
<gene>
    <name evidence="1" type="ORF">H9I45_03470</name>
</gene>
<name>A0A7L8AHN6_9FLAO</name>